<organism evidence="1 2">
    <name type="scientific">Frigoriflavimonas asaccharolytica</name>
    <dbReference type="NCBI Taxonomy" id="2735899"/>
    <lineage>
        <taxon>Bacteria</taxon>
        <taxon>Pseudomonadati</taxon>
        <taxon>Bacteroidota</taxon>
        <taxon>Flavobacteriia</taxon>
        <taxon>Flavobacteriales</taxon>
        <taxon>Weeksellaceae</taxon>
        <taxon>Frigoriflavimonas</taxon>
    </lineage>
</organism>
<proteinExistence type="predicted"/>
<name>A0A8J8G9W8_9FLAO</name>
<accession>A0A8J8G9W8</accession>
<comment type="caution">
    <text evidence="1">The sequence shown here is derived from an EMBL/GenBank/DDBJ whole genome shotgun (WGS) entry which is preliminary data.</text>
</comment>
<protein>
    <submittedName>
        <fullName evidence="1">Uncharacterized protein</fullName>
    </submittedName>
</protein>
<dbReference type="InterPro" id="IPR021958">
    <property type="entry name" value="DUF3575"/>
</dbReference>
<sequence>MDLLCIIILNFGGFFGEEDGNSAEANLSAIGGGVRAGYQWIFGSGFTLDINLRASYKTFTYKYDNAADEEFYGNDLKASGVLLTRSFGLGYAF</sequence>
<keyword evidence="2" id="KW-1185">Reference proteome</keyword>
<reference evidence="1" key="1">
    <citation type="submission" date="2020-05" db="EMBL/GenBank/DDBJ databases">
        <title>Genomic Encyclopedia of Type Strains, Phase IV (KMG-V): Genome sequencing to study the core and pangenomes of soil and plant-associated prokaryotes.</title>
        <authorList>
            <person name="Whitman W."/>
        </authorList>
    </citation>
    <scope>NUCLEOTIDE SEQUENCE</scope>
    <source>
        <strain evidence="1">16F</strain>
    </source>
</reference>
<dbReference type="Pfam" id="PF12099">
    <property type="entry name" value="DUF3575"/>
    <property type="match status" value="1"/>
</dbReference>
<gene>
    <name evidence="1" type="ORF">HNQ03_001057</name>
</gene>
<evidence type="ECO:0000313" key="1">
    <source>
        <dbReference type="EMBL" id="NRS91990.1"/>
    </source>
</evidence>
<dbReference type="AlphaFoldDB" id="A0A8J8G9W8"/>
<dbReference type="EMBL" id="JABSNO010000006">
    <property type="protein sequence ID" value="NRS91990.1"/>
    <property type="molecule type" value="Genomic_DNA"/>
</dbReference>
<dbReference type="Proteomes" id="UP000610746">
    <property type="component" value="Unassembled WGS sequence"/>
</dbReference>
<dbReference type="RefSeq" id="WP_173778610.1">
    <property type="nucleotide sequence ID" value="NZ_JABSNO010000006.1"/>
</dbReference>
<evidence type="ECO:0000313" key="2">
    <source>
        <dbReference type="Proteomes" id="UP000610746"/>
    </source>
</evidence>